<comment type="caution">
    <text evidence="5">The sequence shown here is derived from an EMBL/GenBank/DDBJ whole genome shotgun (WGS) entry which is preliminary data.</text>
</comment>
<evidence type="ECO:0000256" key="4">
    <source>
        <dbReference type="ARBA" id="ARBA00022842"/>
    </source>
</evidence>
<evidence type="ECO:0000256" key="1">
    <source>
        <dbReference type="ARBA" id="ARBA00022603"/>
    </source>
</evidence>
<dbReference type="Proteomes" id="UP001280121">
    <property type="component" value="Unassembled WGS sequence"/>
</dbReference>
<protein>
    <submittedName>
        <fullName evidence="5">Uncharacterized protein</fullName>
    </submittedName>
</protein>
<keyword evidence="2" id="KW-0808">Transferase</keyword>
<keyword evidence="4" id="KW-0460">Magnesium</keyword>
<dbReference type="InterPro" id="IPR005299">
    <property type="entry name" value="MeTrfase_7"/>
</dbReference>
<gene>
    <name evidence="5" type="ORF">Ddye_032074</name>
</gene>
<dbReference type="GO" id="GO:0008168">
    <property type="term" value="F:methyltransferase activity"/>
    <property type="evidence" value="ECO:0007669"/>
    <property type="project" value="UniProtKB-KW"/>
</dbReference>
<evidence type="ECO:0000313" key="5">
    <source>
        <dbReference type="EMBL" id="KAK2637282.1"/>
    </source>
</evidence>
<reference evidence="5" key="1">
    <citation type="journal article" date="2023" name="Plant J.">
        <title>Genome sequences and population genomics provide insights into the demographic history, inbreeding, and mutation load of two 'living fossil' tree species of Dipteronia.</title>
        <authorList>
            <person name="Feng Y."/>
            <person name="Comes H.P."/>
            <person name="Chen J."/>
            <person name="Zhu S."/>
            <person name="Lu R."/>
            <person name="Zhang X."/>
            <person name="Li P."/>
            <person name="Qiu J."/>
            <person name="Olsen K.M."/>
            <person name="Qiu Y."/>
        </authorList>
    </citation>
    <scope>NUCLEOTIDE SEQUENCE</scope>
    <source>
        <strain evidence="5">KIB01</strain>
    </source>
</reference>
<keyword evidence="3" id="KW-0479">Metal-binding</keyword>
<dbReference type="SUPFAM" id="SSF53335">
    <property type="entry name" value="S-adenosyl-L-methionine-dependent methyltransferases"/>
    <property type="match status" value="1"/>
</dbReference>
<proteinExistence type="predicted"/>
<dbReference type="AlphaFoldDB" id="A0AAD9TJK4"/>
<dbReference type="InterPro" id="IPR042086">
    <property type="entry name" value="MeTrfase_capping"/>
</dbReference>
<name>A0AAD9TJK4_9ROSI</name>
<dbReference type="Gene3D" id="3.40.50.150">
    <property type="entry name" value="Vaccinia Virus protein VP39"/>
    <property type="match status" value="1"/>
</dbReference>
<accession>A0AAD9TJK4</accession>
<keyword evidence="6" id="KW-1185">Reference proteome</keyword>
<evidence type="ECO:0000256" key="2">
    <source>
        <dbReference type="ARBA" id="ARBA00022679"/>
    </source>
</evidence>
<evidence type="ECO:0000256" key="3">
    <source>
        <dbReference type="ARBA" id="ARBA00022723"/>
    </source>
</evidence>
<evidence type="ECO:0000313" key="6">
    <source>
        <dbReference type="Proteomes" id="UP001280121"/>
    </source>
</evidence>
<dbReference type="EMBL" id="JANJYI010000009">
    <property type="protein sequence ID" value="KAK2637282.1"/>
    <property type="molecule type" value="Genomic_DNA"/>
</dbReference>
<keyword evidence="1" id="KW-0489">Methyltransferase</keyword>
<dbReference type="Gene3D" id="1.10.1200.270">
    <property type="entry name" value="Methyltransferase, alpha-helical capping domain"/>
    <property type="match status" value="1"/>
</dbReference>
<dbReference type="InterPro" id="IPR029063">
    <property type="entry name" value="SAM-dependent_MTases_sf"/>
</dbReference>
<dbReference type="Pfam" id="PF03492">
    <property type="entry name" value="Methyltransf_7"/>
    <property type="match status" value="1"/>
</dbReference>
<organism evidence="5 6">
    <name type="scientific">Dipteronia dyeriana</name>
    <dbReference type="NCBI Taxonomy" id="168575"/>
    <lineage>
        <taxon>Eukaryota</taxon>
        <taxon>Viridiplantae</taxon>
        <taxon>Streptophyta</taxon>
        <taxon>Embryophyta</taxon>
        <taxon>Tracheophyta</taxon>
        <taxon>Spermatophyta</taxon>
        <taxon>Magnoliopsida</taxon>
        <taxon>eudicotyledons</taxon>
        <taxon>Gunneridae</taxon>
        <taxon>Pentapetalae</taxon>
        <taxon>rosids</taxon>
        <taxon>malvids</taxon>
        <taxon>Sapindales</taxon>
        <taxon>Sapindaceae</taxon>
        <taxon>Hippocastanoideae</taxon>
        <taxon>Acereae</taxon>
        <taxon>Dipteronia</taxon>
    </lineage>
</organism>
<dbReference type="GO" id="GO:0046872">
    <property type="term" value="F:metal ion binding"/>
    <property type="evidence" value="ECO:0007669"/>
    <property type="project" value="UniProtKB-KW"/>
</dbReference>
<sequence length="89" mass="9678">MELKGLLMQSKGEGKSSFLLDSGLTSIVTIKSKLILERAVESLFTKNPSLPFQVLNAADLGCSLGPNSFSVKLNVIQSVENKCRDLNKH</sequence>
<dbReference type="GO" id="GO:0032259">
    <property type="term" value="P:methylation"/>
    <property type="evidence" value="ECO:0007669"/>
    <property type="project" value="UniProtKB-KW"/>
</dbReference>